<organism evidence="3 4">
    <name type="scientific">Vreelandella subterranea</name>
    <dbReference type="NCBI Taxonomy" id="416874"/>
    <lineage>
        <taxon>Bacteria</taxon>
        <taxon>Pseudomonadati</taxon>
        <taxon>Pseudomonadota</taxon>
        <taxon>Gammaproteobacteria</taxon>
        <taxon>Oceanospirillales</taxon>
        <taxon>Halomonadaceae</taxon>
        <taxon>Vreelandella</taxon>
    </lineage>
</organism>
<proteinExistence type="inferred from homology"/>
<dbReference type="STRING" id="416874.SAMN04487958_104173"/>
<dbReference type="NCBIfam" id="TIGR02385">
    <property type="entry name" value="RelE_StbE"/>
    <property type="match status" value="1"/>
</dbReference>
<dbReference type="Pfam" id="PF05016">
    <property type="entry name" value="ParE_toxin"/>
    <property type="match status" value="1"/>
</dbReference>
<sequence length="91" mass="10534">MSLPIHWHDEAINDLFELVVYIAERDPQAARRLRIRIEAAISSVAEHPYLHQVGRLPGTREIVAHPNFIVVYQVTDRIEVISVVHSRQNYP</sequence>
<dbReference type="Proteomes" id="UP000198505">
    <property type="component" value="Unassembled WGS sequence"/>
</dbReference>
<keyword evidence="2" id="KW-1277">Toxin-antitoxin system</keyword>
<dbReference type="InterPro" id="IPR051803">
    <property type="entry name" value="TA_system_RelE-like_toxin"/>
</dbReference>
<dbReference type="EMBL" id="FOGS01000004">
    <property type="protein sequence ID" value="SER91741.1"/>
    <property type="molecule type" value="Genomic_DNA"/>
</dbReference>
<reference evidence="4" key="1">
    <citation type="submission" date="2016-10" db="EMBL/GenBank/DDBJ databases">
        <authorList>
            <person name="Varghese N."/>
            <person name="Submissions S."/>
        </authorList>
    </citation>
    <scope>NUCLEOTIDE SEQUENCE [LARGE SCALE GENOMIC DNA]</scope>
    <source>
        <strain evidence="4">CGMCC 1.6495</strain>
    </source>
</reference>
<comment type="similarity">
    <text evidence="1">Belongs to the RelE toxin family.</text>
</comment>
<dbReference type="InterPro" id="IPR007712">
    <property type="entry name" value="RelE/ParE_toxin"/>
</dbReference>
<dbReference type="InterPro" id="IPR035093">
    <property type="entry name" value="RelE/ParE_toxin_dom_sf"/>
</dbReference>
<evidence type="ECO:0000313" key="4">
    <source>
        <dbReference type="Proteomes" id="UP000198505"/>
    </source>
</evidence>
<evidence type="ECO:0000256" key="1">
    <source>
        <dbReference type="ARBA" id="ARBA00006226"/>
    </source>
</evidence>
<dbReference type="PANTHER" id="PTHR33755">
    <property type="entry name" value="TOXIN PARE1-RELATED"/>
    <property type="match status" value="1"/>
</dbReference>
<accession>A0A1H9T3N2</accession>
<evidence type="ECO:0000256" key="2">
    <source>
        <dbReference type="ARBA" id="ARBA00022649"/>
    </source>
</evidence>
<name>A0A1H9T3N2_9GAMM</name>
<gene>
    <name evidence="3" type="ORF">SAMN04487958_104173</name>
</gene>
<dbReference type="AlphaFoldDB" id="A0A1H9T3N2"/>
<dbReference type="RefSeq" id="WP_092826852.1">
    <property type="nucleotide sequence ID" value="NZ_FOGS01000004.1"/>
</dbReference>
<dbReference type="Gene3D" id="3.30.2310.20">
    <property type="entry name" value="RelE-like"/>
    <property type="match status" value="1"/>
</dbReference>
<keyword evidence="4" id="KW-1185">Reference proteome</keyword>
<evidence type="ECO:0000313" key="3">
    <source>
        <dbReference type="EMBL" id="SER91741.1"/>
    </source>
</evidence>
<protein>
    <submittedName>
        <fullName evidence="3">Addiction module toxin, RelE/StbE family</fullName>
    </submittedName>
</protein>